<evidence type="ECO:0000313" key="3">
    <source>
        <dbReference type="EMBL" id="SQI33229.1"/>
    </source>
</evidence>
<keyword evidence="4" id="KW-1185">Reference proteome</keyword>
<dbReference type="Gene3D" id="2.30.110.10">
    <property type="entry name" value="Electron Transport, Fmn-binding Protein, Chain A"/>
    <property type="match status" value="1"/>
</dbReference>
<dbReference type="GO" id="GO:0070967">
    <property type="term" value="F:coenzyme F420 binding"/>
    <property type="evidence" value="ECO:0007669"/>
    <property type="project" value="TreeGrafter"/>
</dbReference>
<dbReference type="EMBL" id="LS483468">
    <property type="protein sequence ID" value="SQI33229.1"/>
    <property type="molecule type" value="Genomic_DNA"/>
</dbReference>
<dbReference type="InterPro" id="IPR052019">
    <property type="entry name" value="F420H2_bilvrd_red/Heme_oxyg"/>
</dbReference>
<proteinExistence type="predicted"/>
<dbReference type="NCBIfam" id="TIGR03668">
    <property type="entry name" value="Rv0121_F420"/>
    <property type="match status" value="1"/>
</dbReference>
<evidence type="ECO:0000259" key="2">
    <source>
        <dbReference type="Pfam" id="PF01243"/>
    </source>
</evidence>
<keyword evidence="1" id="KW-0560">Oxidoreductase</keyword>
<dbReference type="GO" id="GO:0005829">
    <property type="term" value="C:cytosol"/>
    <property type="evidence" value="ECO:0007669"/>
    <property type="project" value="TreeGrafter"/>
</dbReference>
<dbReference type="KEGG" id="rcr:NCTC10994_02493"/>
<reference evidence="3 4" key="1">
    <citation type="submission" date="2018-06" db="EMBL/GenBank/DDBJ databases">
        <authorList>
            <consortium name="Pathogen Informatics"/>
            <person name="Doyle S."/>
        </authorList>
    </citation>
    <scope>NUCLEOTIDE SEQUENCE [LARGE SCALE GENOMIC DNA]</scope>
    <source>
        <strain evidence="3 4">NCTC10994</strain>
    </source>
</reference>
<dbReference type="AlphaFoldDB" id="A0A2X4U3P7"/>
<dbReference type="GO" id="GO:0016627">
    <property type="term" value="F:oxidoreductase activity, acting on the CH-CH group of donors"/>
    <property type="evidence" value="ECO:0007669"/>
    <property type="project" value="TreeGrafter"/>
</dbReference>
<evidence type="ECO:0000256" key="1">
    <source>
        <dbReference type="ARBA" id="ARBA00023002"/>
    </source>
</evidence>
<dbReference type="InterPro" id="IPR011576">
    <property type="entry name" value="Pyridox_Oxase_N"/>
</dbReference>
<name>A0A2X4U3P7_9NOCA</name>
<dbReference type="PANTHER" id="PTHR35176">
    <property type="entry name" value="HEME OXYGENASE HI_0854-RELATED"/>
    <property type="match status" value="1"/>
</dbReference>
<feature type="domain" description="Pyridoxamine 5'-phosphate oxidase N-terminal" evidence="2">
    <location>
        <begin position="6"/>
        <end position="134"/>
    </location>
</feature>
<evidence type="ECO:0000313" key="4">
    <source>
        <dbReference type="Proteomes" id="UP000249091"/>
    </source>
</evidence>
<dbReference type="Proteomes" id="UP000249091">
    <property type="component" value="Chromosome 1"/>
</dbReference>
<dbReference type="STRING" id="1219011.GCA_001895045_02719"/>
<sequence length="136" mass="15343">MRRMDVRRRVTEARVARLATADESGEPHLIPIVFALDGDAIHTCVDDKPKTTRRLRRLTDIAANPRVSVLVDHYSDDWSQLWWIRVDGFATVHAADTDAGVTGLDALARKYPQYQSKRPPGPVITIAGLRWRAWSA</sequence>
<dbReference type="Pfam" id="PF01243">
    <property type="entry name" value="PNPOx_N"/>
    <property type="match status" value="1"/>
</dbReference>
<organism evidence="3 4">
    <name type="scientific">Rhodococcus coprophilus</name>
    <dbReference type="NCBI Taxonomy" id="38310"/>
    <lineage>
        <taxon>Bacteria</taxon>
        <taxon>Bacillati</taxon>
        <taxon>Actinomycetota</taxon>
        <taxon>Actinomycetes</taxon>
        <taxon>Mycobacteriales</taxon>
        <taxon>Nocardiaceae</taxon>
        <taxon>Rhodococcus</taxon>
    </lineage>
</organism>
<dbReference type="InterPro" id="IPR012349">
    <property type="entry name" value="Split_barrel_FMN-bd"/>
</dbReference>
<dbReference type="InterPro" id="IPR019967">
    <property type="entry name" value="F420-dep_enz_PPOX_Rv0121"/>
</dbReference>
<protein>
    <submittedName>
        <fullName evidence="3">Fmn flavoprotein</fullName>
    </submittedName>
</protein>
<dbReference type="PANTHER" id="PTHR35176:SF2">
    <property type="entry name" value="F420H(2)-DEPENDENT REDUCTASE RV1155"/>
    <property type="match status" value="1"/>
</dbReference>
<accession>A0A2X4U3P7</accession>
<gene>
    <name evidence="3" type="ORF">NCTC10994_02493</name>
</gene>
<dbReference type="SUPFAM" id="SSF50475">
    <property type="entry name" value="FMN-binding split barrel"/>
    <property type="match status" value="1"/>
</dbReference>